<accession>A0A1I2IZ65</accession>
<feature type="transmembrane region" description="Helical" evidence="3">
    <location>
        <begin position="83"/>
        <end position="101"/>
    </location>
</feature>
<dbReference type="Gene3D" id="3.60.40.10">
    <property type="entry name" value="PPM-type phosphatase domain"/>
    <property type="match status" value="1"/>
</dbReference>
<dbReference type="PANTHER" id="PTHR43156">
    <property type="entry name" value="STAGE II SPORULATION PROTEIN E-RELATED"/>
    <property type="match status" value="1"/>
</dbReference>
<dbReference type="PANTHER" id="PTHR43156:SF9">
    <property type="entry name" value="HAMP DOMAIN-CONTAINING PROTEIN"/>
    <property type="match status" value="1"/>
</dbReference>
<evidence type="ECO:0000256" key="2">
    <source>
        <dbReference type="SAM" id="Coils"/>
    </source>
</evidence>
<feature type="transmembrane region" description="Helical" evidence="3">
    <location>
        <begin position="172"/>
        <end position="192"/>
    </location>
</feature>
<dbReference type="STRING" id="1003.SAMN04488541_103832"/>
<protein>
    <submittedName>
        <fullName evidence="5">Serine phosphatase RsbU, regulator of sigma subunit</fullName>
    </submittedName>
</protein>
<keyword evidence="1" id="KW-0378">Hydrolase</keyword>
<proteinExistence type="predicted"/>
<keyword evidence="6" id="KW-1185">Reference proteome</keyword>
<dbReference type="RefSeq" id="WP_091548833.1">
    <property type="nucleotide sequence ID" value="NZ_FONY01000038.1"/>
</dbReference>
<dbReference type="InterPro" id="IPR036457">
    <property type="entry name" value="PPM-type-like_dom_sf"/>
</dbReference>
<evidence type="ECO:0000256" key="3">
    <source>
        <dbReference type="SAM" id="Phobius"/>
    </source>
</evidence>
<dbReference type="GO" id="GO:0016791">
    <property type="term" value="F:phosphatase activity"/>
    <property type="evidence" value="ECO:0007669"/>
    <property type="project" value="TreeGrafter"/>
</dbReference>
<evidence type="ECO:0000313" key="6">
    <source>
        <dbReference type="Proteomes" id="UP000199513"/>
    </source>
</evidence>
<dbReference type="Pfam" id="PF07228">
    <property type="entry name" value="SpoIIE"/>
    <property type="match status" value="1"/>
</dbReference>
<dbReference type="AlphaFoldDB" id="A0A1I2IZ65"/>
<reference evidence="5 6" key="1">
    <citation type="submission" date="2016-10" db="EMBL/GenBank/DDBJ databases">
        <authorList>
            <person name="de Groot N.N."/>
        </authorList>
    </citation>
    <scope>NUCLEOTIDE SEQUENCE [LARGE SCALE GENOMIC DNA]</scope>
    <source>
        <strain>GEY</strain>
        <strain evidence="6">DSM 9560</strain>
    </source>
</reference>
<feature type="transmembrane region" description="Helical" evidence="3">
    <location>
        <begin position="56"/>
        <end position="76"/>
    </location>
</feature>
<feature type="transmembrane region" description="Helical" evidence="3">
    <location>
        <begin position="28"/>
        <end position="50"/>
    </location>
</feature>
<dbReference type="SMART" id="SM00331">
    <property type="entry name" value="PP2C_SIG"/>
    <property type="match status" value="1"/>
</dbReference>
<evidence type="ECO:0000256" key="1">
    <source>
        <dbReference type="ARBA" id="ARBA00022801"/>
    </source>
</evidence>
<organism evidence="5 6">
    <name type="scientific">Thermoflexibacter ruber</name>
    <dbReference type="NCBI Taxonomy" id="1003"/>
    <lineage>
        <taxon>Bacteria</taxon>
        <taxon>Pseudomonadati</taxon>
        <taxon>Bacteroidota</taxon>
        <taxon>Cytophagia</taxon>
        <taxon>Cytophagales</taxon>
        <taxon>Thermoflexibacteraceae</taxon>
        <taxon>Thermoflexibacter</taxon>
    </lineage>
</organism>
<feature type="coiled-coil region" evidence="2">
    <location>
        <begin position="193"/>
        <end position="392"/>
    </location>
</feature>
<keyword evidence="2" id="KW-0175">Coiled coil</keyword>
<dbReference type="Proteomes" id="UP000199513">
    <property type="component" value="Unassembled WGS sequence"/>
</dbReference>
<feature type="transmembrane region" description="Helical" evidence="3">
    <location>
        <begin position="133"/>
        <end position="152"/>
    </location>
</feature>
<sequence length="638" mass="73579">MSKINYINKILEAGVITKNPAHLNQKIILTNSIALLFATLSLPFCIFTYLYFTPLLIYPIAFFLFGLLAVIFNHFGFHLLSRFIVCGVFNTIYTLYHAFILPANHHLIGSLFAIQMVFWLPPWLLFDFRESKWLLLYVSYYLITSFAIPYLNNWLEIPLENFDLLKEPLLRNTVLGVAALAISGGLFILMYINNKSERRNQNLLERINAKNAELEKNQQEMQAQQAEITAQNEELLQQQEEMKVMNENLENSTQKLKSSEAILKKAYEKLKEKEKELKEKTALLEKQQAEMIAQNEELLQQQEEMKVMNENLEISANKLRNNETILKKAYEKLKQREKELEEKTKLLEEQQQEIIIQNEELQQQQEEIISVNDALESTLKKLKYTNDRLNKSIAYANNIQQVILPEAAKLDAFFQSHFFLYLPKDIVSGDFYWFSQLNQNQAIFAMVDCTGHGVPGAFMSMIGNTLLHEIVNFNKVHSPALILQSLNAAILKVLKQKEGKNSDGMDMGIALFQKQIDGSMDITFAGARNNLYYFQHEHCYIIAGDRLGIGGSVERARIFHNQSFALQKGDMLYFTSDGFIDQNNVERKRFGSQAFTHLLAAIGKLDISEQREKLLETLKIHQNQEEQRDDISVVGICI</sequence>
<dbReference type="InterPro" id="IPR052016">
    <property type="entry name" value="Bact_Sigma-Reg"/>
</dbReference>
<evidence type="ECO:0000313" key="5">
    <source>
        <dbReference type="EMBL" id="SFF47018.1"/>
    </source>
</evidence>
<keyword evidence="3" id="KW-0472">Membrane</keyword>
<keyword evidence="3" id="KW-0812">Transmembrane</keyword>
<gene>
    <name evidence="5" type="ORF">SAMN04488541_103832</name>
</gene>
<feature type="transmembrane region" description="Helical" evidence="3">
    <location>
        <begin position="107"/>
        <end position="126"/>
    </location>
</feature>
<feature type="domain" description="PPM-type phosphatase" evidence="4">
    <location>
        <begin position="410"/>
        <end position="638"/>
    </location>
</feature>
<dbReference type="InterPro" id="IPR001932">
    <property type="entry name" value="PPM-type_phosphatase-like_dom"/>
</dbReference>
<dbReference type="OrthoDB" id="1119265at2"/>
<keyword evidence="3" id="KW-1133">Transmembrane helix</keyword>
<name>A0A1I2IZ65_9BACT</name>
<dbReference type="EMBL" id="FONY01000038">
    <property type="protein sequence ID" value="SFF47018.1"/>
    <property type="molecule type" value="Genomic_DNA"/>
</dbReference>
<evidence type="ECO:0000259" key="4">
    <source>
        <dbReference type="SMART" id="SM00331"/>
    </source>
</evidence>